<dbReference type="AlphaFoldDB" id="A0A2R5F441"/>
<dbReference type="InterPro" id="IPR007895">
    <property type="entry name" value="MASE1"/>
</dbReference>
<evidence type="ECO:0000256" key="7">
    <source>
        <dbReference type="SAM" id="Phobius"/>
    </source>
</evidence>
<feature type="transmembrane region" description="Helical" evidence="7">
    <location>
        <begin position="170"/>
        <end position="190"/>
    </location>
</feature>
<dbReference type="SUPFAM" id="SSF141868">
    <property type="entry name" value="EAL domain-like"/>
    <property type="match status" value="1"/>
</dbReference>
<feature type="transmembrane region" description="Helical" evidence="7">
    <location>
        <begin position="202"/>
        <end position="221"/>
    </location>
</feature>
<sequence length="1005" mass="112188">MLDNSLQYIVEFRTGLKLLSYYRWVDVPRILLLACLYLAGARFGLEFAAFGKNVTLIWPPSGISLAFLLIYGLRLWPGVALGACLSAMLSTHSGIFAIGQIVASLVETLLAAWLIKRIRGFDISLNRIKDVIGLLGYGVLLGPLFAALVGSASLMFIGDIHGLQFWRGLMLWWMGDALSVLVITPLLLSIRSNPIDWSWIRKGEVVALTSALAVLSAVVFFEWSPLGLEFHPHVFVLFPLVAWAALSFGLSGVTVAIFFITAISLVSGINDIGPFGLDFAKGNIFNYWLYIAIIAGSNLVLSGVYSGRLQSEATLRDQLQLYNALIQAQSDVGEGVLVVENERVMYANQAMSLITGYSLKEMYAFDSFHQLLSPEERPRVREKHVRRLAGEPVERRYEVLGLHKLGYPIHLELAVSLMRQKHGATRMTIVVLDISARKQAEANLVLAHQVFSHAAEGILIIDPEQRILEANRGFEEITGYTRSEVVGQKREMFVAGPDNTVIDADVWREVHQSGLWQGEIWSRRKNGELYPEWLSLSEVVDETGRVANYIAVFSDITLRKESEQRLQFLATHDALTKLPNRTLLQERIDHALRLAQRNKTRLAVLFIDLDRFKVINDTLGHDAGDQLLLEASDRLQKCLRDSDTIARQGGDEFVVLLEEFGEDVQVLGHISRKIMAALTQPFELLGQEVFISASIGISVYPQDGQDMNTLLKNADIAMYRAKEQGKNNFQFYASDSNVHSFERLALENSLRKALERDEFILHYQPKVDLKTDAIVGAEALVRWMHPELGMIPPNQFIPLAEETGLIVAIGEWVLREACRQNRAWQEAGLPLIRMGVNLSGGQFRDDNLRHVIASALAYSGMQPDYLELEITESMIMHNPDRATLILQGFRDMGMRTAIDDFGTGYSSLGYLKRFPLDALKIDRSFVQDVPGDQDDVAITQAIVGLAHSLGLSVVAEGVETPDQLTFLRRLQCEQVQGFIYSKPVTAEKFAELLEAGPFSTLGGEI</sequence>
<dbReference type="InterPro" id="IPR035965">
    <property type="entry name" value="PAS-like_dom_sf"/>
</dbReference>
<dbReference type="InterPro" id="IPR000160">
    <property type="entry name" value="GGDEF_dom"/>
</dbReference>
<dbReference type="GO" id="GO:0006355">
    <property type="term" value="P:regulation of DNA-templated transcription"/>
    <property type="evidence" value="ECO:0007669"/>
    <property type="project" value="InterPro"/>
</dbReference>
<feature type="transmembrane region" description="Helical" evidence="7">
    <location>
        <begin position="30"/>
        <end position="51"/>
    </location>
</feature>
<comment type="catalytic activity">
    <reaction evidence="6">
        <text>3',3'-c-di-GMP + H2O = 5'-phosphoguanylyl(3'-&gt;5')guanosine + H(+)</text>
        <dbReference type="Rhea" id="RHEA:24902"/>
        <dbReference type="ChEBI" id="CHEBI:15377"/>
        <dbReference type="ChEBI" id="CHEBI:15378"/>
        <dbReference type="ChEBI" id="CHEBI:58754"/>
        <dbReference type="ChEBI" id="CHEBI:58805"/>
        <dbReference type="EC" id="3.1.4.52"/>
    </reaction>
    <physiologicalReaction direction="left-to-right" evidence="6">
        <dbReference type="Rhea" id="RHEA:24903"/>
    </physiologicalReaction>
</comment>
<evidence type="ECO:0000259" key="9">
    <source>
        <dbReference type="PROSITE" id="PS50113"/>
    </source>
</evidence>
<feature type="domain" description="GGDEF" evidence="11">
    <location>
        <begin position="600"/>
        <end position="734"/>
    </location>
</feature>
<feature type="transmembrane region" description="Helical" evidence="7">
    <location>
        <begin position="287"/>
        <end position="305"/>
    </location>
</feature>
<dbReference type="PROSITE" id="PS50112">
    <property type="entry name" value="PAS"/>
    <property type="match status" value="2"/>
</dbReference>
<feature type="transmembrane region" description="Helical" evidence="7">
    <location>
        <begin position="241"/>
        <end position="266"/>
    </location>
</feature>
<dbReference type="PROSITE" id="PS50113">
    <property type="entry name" value="PAC"/>
    <property type="match status" value="1"/>
</dbReference>
<evidence type="ECO:0000256" key="2">
    <source>
        <dbReference type="ARBA" id="ARBA00022475"/>
    </source>
</evidence>
<evidence type="ECO:0000256" key="5">
    <source>
        <dbReference type="ARBA" id="ARBA00023136"/>
    </source>
</evidence>
<dbReference type="PANTHER" id="PTHR44757">
    <property type="entry name" value="DIGUANYLATE CYCLASE DGCP"/>
    <property type="match status" value="1"/>
</dbReference>
<dbReference type="NCBIfam" id="TIGR00254">
    <property type="entry name" value="GGDEF"/>
    <property type="match status" value="1"/>
</dbReference>
<dbReference type="PROSITE" id="PS50883">
    <property type="entry name" value="EAL"/>
    <property type="match status" value="1"/>
</dbReference>
<dbReference type="Pfam" id="PF13426">
    <property type="entry name" value="PAS_9"/>
    <property type="match status" value="1"/>
</dbReference>
<dbReference type="SMART" id="SM00086">
    <property type="entry name" value="PAC"/>
    <property type="match status" value="2"/>
</dbReference>
<reference evidence="12 13" key="1">
    <citation type="journal article" date="2018" name="Environ. Microbiol.">
        <title>Isolation and genomic characterization of Novimethylophilus kurashikiensis gen. nov. sp. nov., a new lanthanide-dependent methylotrophic species of Methylophilaceae.</title>
        <authorList>
            <person name="Lv H."/>
            <person name="Sahin N."/>
            <person name="Tani A."/>
        </authorList>
    </citation>
    <scope>NUCLEOTIDE SEQUENCE [LARGE SCALE GENOMIC DNA]</scope>
    <source>
        <strain evidence="12 13">La2-4</strain>
    </source>
</reference>
<dbReference type="CDD" id="cd00130">
    <property type="entry name" value="PAS"/>
    <property type="match status" value="2"/>
</dbReference>
<dbReference type="GO" id="GO:0071732">
    <property type="term" value="P:cellular response to nitric oxide"/>
    <property type="evidence" value="ECO:0007669"/>
    <property type="project" value="UniProtKB-ARBA"/>
</dbReference>
<dbReference type="InterPro" id="IPR000014">
    <property type="entry name" value="PAS"/>
</dbReference>
<dbReference type="SUPFAM" id="SSF55785">
    <property type="entry name" value="PYP-like sensor domain (PAS domain)"/>
    <property type="match status" value="2"/>
</dbReference>
<dbReference type="CDD" id="cd01949">
    <property type="entry name" value="GGDEF"/>
    <property type="match status" value="1"/>
</dbReference>
<dbReference type="InterPro" id="IPR052155">
    <property type="entry name" value="Biofilm_reg_signaling"/>
</dbReference>
<dbReference type="PROSITE" id="PS50887">
    <property type="entry name" value="GGDEF"/>
    <property type="match status" value="1"/>
</dbReference>
<proteinExistence type="predicted"/>
<dbReference type="NCBIfam" id="TIGR00229">
    <property type="entry name" value="sensory_box"/>
    <property type="match status" value="2"/>
</dbReference>
<accession>A0A2R5F441</accession>
<dbReference type="Proteomes" id="UP000245081">
    <property type="component" value="Unassembled WGS sequence"/>
</dbReference>
<comment type="subcellular location">
    <subcellularLocation>
        <location evidence="1">Cell membrane</location>
        <topology evidence="1">Multi-pass membrane protein</topology>
    </subcellularLocation>
</comment>
<evidence type="ECO:0000256" key="4">
    <source>
        <dbReference type="ARBA" id="ARBA00022989"/>
    </source>
</evidence>
<evidence type="ECO:0000259" key="11">
    <source>
        <dbReference type="PROSITE" id="PS50887"/>
    </source>
</evidence>
<dbReference type="InterPro" id="IPR013767">
    <property type="entry name" value="PAS_fold"/>
</dbReference>
<dbReference type="Gene3D" id="3.20.20.450">
    <property type="entry name" value="EAL domain"/>
    <property type="match status" value="1"/>
</dbReference>
<evidence type="ECO:0000313" key="12">
    <source>
        <dbReference type="EMBL" id="GBG13206.1"/>
    </source>
</evidence>
<keyword evidence="3 7" id="KW-0812">Transmembrane</keyword>
<feature type="domain" description="PAC" evidence="9">
    <location>
        <begin position="516"/>
        <end position="568"/>
    </location>
</feature>
<dbReference type="SMART" id="SM00052">
    <property type="entry name" value="EAL"/>
    <property type="match status" value="1"/>
</dbReference>
<dbReference type="PANTHER" id="PTHR44757:SF2">
    <property type="entry name" value="BIOFILM ARCHITECTURE MAINTENANCE PROTEIN MBAA"/>
    <property type="match status" value="1"/>
</dbReference>
<dbReference type="SUPFAM" id="SSF55073">
    <property type="entry name" value="Nucleotide cyclase"/>
    <property type="match status" value="1"/>
</dbReference>
<name>A0A2R5F441_9PROT</name>
<feature type="transmembrane region" description="Helical" evidence="7">
    <location>
        <begin position="63"/>
        <end position="89"/>
    </location>
</feature>
<feature type="domain" description="PAS" evidence="8">
    <location>
        <begin position="449"/>
        <end position="499"/>
    </location>
</feature>
<evidence type="ECO:0000256" key="6">
    <source>
        <dbReference type="ARBA" id="ARBA00051114"/>
    </source>
</evidence>
<dbReference type="Gene3D" id="3.30.450.20">
    <property type="entry name" value="PAS domain"/>
    <property type="match status" value="2"/>
</dbReference>
<keyword evidence="5 7" id="KW-0472">Membrane</keyword>
<keyword evidence="13" id="KW-1185">Reference proteome</keyword>
<evidence type="ECO:0000256" key="3">
    <source>
        <dbReference type="ARBA" id="ARBA00022692"/>
    </source>
</evidence>
<protein>
    <submittedName>
        <fullName evidence="12">Diguanylate cyclase</fullName>
    </submittedName>
</protein>
<dbReference type="Pfam" id="PF00989">
    <property type="entry name" value="PAS"/>
    <property type="match status" value="1"/>
</dbReference>
<dbReference type="SMART" id="SM00267">
    <property type="entry name" value="GGDEF"/>
    <property type="match status" value="1"/>
</dbReference>
<evidence type="ECO:0000259" key="10">
    <source>
        <dbReference type="PROSITE" id="PS50883"/>
    </source>
</evidence>
<dbReference type="EMBL" id="BDOQ01000003">
    <property type="protein sequence ID" value="GBG13206.1"/>
    <property type="molecule type" value="Genomic_DNA"/>
</dbReference>
<dbReference type="FunFam" id="3.20.20.450:FF:000001">
    <property type="entry name" value="Cyclic di-GMP phosphodiesterase yahA"/>
    <property type="match status" value="1"/>
</dbReference>
<dbReference type="InterPro" id="IPR000700">
    <property type="entry name" value="PAS-assoc_C"/>
</dbReference>
<dbReference type="Pfam" id="PF00563">
    <property type="entry name" value="EAL"/>
    <property type="match status" value="1"/>
</dbReference>
<dbReference type="FunFam" id="3.30.70.270:FF:000001">
    <property type="entry name" value="Diguanylate cyclase domain protein"/>
    <property type="match status" value="1"/>
</dbReference>
<dbReference type="Gene3D" id="3.30.70.270">
    <property type="match status" value="1"/>
</dbReference>
<dbReference type="Pfam" id="PF05231">
    <property type="entry name" value="MASE1"/>
    <property type="match status" value="1"/>
</dbReference>
<dbReference type="GO" id="GO:0005886">
    <property type="term" value="C:plasma membrane"/>
    <property type="evidence" value="ECO:0007669"/>
    <property type="project" value="UniProtKB-SubCell"/>
</dbReference>
<feature type="domain" description="EAL" evidence="10">
    <location>
        <begin position="743"/>
        <end position="997"/>
    </location>
</feature>
<feature type="domain" description="PAS" evidence="8">
    <location>
        <begin position="343"/>
        <end position="391"/>
    </location>
</feature>
<dbReference type="InterPro" id="IPR043128">
    <property type="entry name" value="Rev_trsase/Diguanyl_cyclase"/>
</dbReference>
<dbReference type="InterPro" id="IPR001610">
    <property type="entry name" value="PAC"/>
</dbReference>
<keyword evidence="2" id="KW-1003">Cell membrane</keyword>
<evidence type="ECO:0000313" key="13">
    <source>
        <dbReference type="Proteomes" id="UP000245081"/>
    </source>
</evidence>
<dbReference type="GO" id="GO:0071111">
    <property type="term" value="F:cyclic-guanylate-specific phosphodiesterase activity"/>
    <property type="evidence" value="ECO:0007669"/>
    <property type="project" value="UniProtKB-EC"/>
</dbReference>
<gene>
    <name evidence="12" type="ORF">NMK_0750</name>
</gene>
<dbReference type="SMART" id="SM00091">
    <property type="entry name" value="PAS"/>
    <property type="match status" value="2"/>
</dbReference>
<dbReference type="CDD" id="cd01948">
    <property type="entry name" value="EAL"/>
    <property type="match status" value="1"/>
</dbReference>
<feature type="transmembrane region" description="Helical" evidence="7">
    <location>
        <begin position="95"/>
        <end position="115"/>
    </location>
</feature>
<keyword evidence="4 7" id="KW-1133">Transmembrane helix</keyword>
<feature type="transmembrane region" description="Helical" evidence="7">
    <location>
        <begin position="135"/>
        <end position="158"/>
    </location>
</feature>
<dbReference type="InterPro" id="IPR029787">
    <property type="entry name" value="Nucleotide_cyclase"/>
</dbReference>
<dbReference type="Pfam" id="PF00990">
    <property type="entry name" value="GGDEF"/>
    <property type="match status" value="1"/>
</dbReference>
<dbReference type="InterPro" id="IPR035919">
    <property type="entry name" value="EAL_sf"/>
</dbReference>
<evidence type="ECO:0000256" key="1">
    <source>
        <dbReference type="ARBA" id="ARBA00004651"/>
    </source>
</evidence>
<evidence type="ECO:0000259" key="8">
    <source>
        <dbReference type="PROSITE" id="PS50112"/>
    </source>
</evidence>
<dbReference type="OrthoDB" id="8588402at2"/>
<comment type="caution">
    <text evidence="12">The sequence shown here is derived from an EMBL/GenBank/DDBJ whole genome shotgun (WGS) entry which is preliminary data.</text>
</comment>
<dbReference type="InterPro" id="IPR001633">
    <property type="entry name" value="EAL_dom"/>
</dbReference>
<organism evidence="12 13">
    <name type="scientific">Novimethylophilus kurashikiensis</name>
    <dbReference type="NCBI Taxonomy" id="1825523"/>
    <lineage>
        <taxon>Bacteria</taxon>
        <taxon>Pseudomonadati</taxon>
        <taxon>Pseudomonadota</taxon>
        <taxon>Betaproteobacteria</taxon>
        <taxon>Nitrosomonadales</taxon>
        <taxon>Methylophilaceae</taxon>
        <taxon>Novimethylophilus</taxon>
    </lineage>
</organism>